<evidence type="ECO:0000256" key="2">
    <source>
        <dbReference type="ARBA" id="ARBA00022448"/>
    </source>
</evidence>
<dbReference type="RefSeq" id="WP_131098788.1">
    <property type="nucleotide sequence ID" value="NZ_CP036455.1"/>
</dbReference>
<dbReference type="KEGG" id="strr:EKD16_14310"/>
<proteinExistence type="inferred from homology"/>
<organism evidence="12 13">
    <name type="scientific">Streptomonospora litoralis</name>
    <dbReference type="NCBI Taxonomy" id="2498135"/>
    <lineage>
        <taxon>Bacteria</taxon>
        <taxon>Bacillati</taxon>
        <taxon>Actinomycetota</taxon>
        <taxon>Actinomycetes</taxon>
        <taxon>Streptosporangiales</taxon>
        <taxon>Nocardiopsidaceae</taxon>
        <taxon>Streptomonospora</taxon>
    </lineage>
</organism>
<evidence type="ECO:0000256" key="6">
    <source>
        <dbReference type="ARBA" id="ARBA00023136"/>
    </source>
</evidence>
<keyword evidence="4 10" id="KW-0812">Transmembrane</keyword>
<dbReference type="InterPro" id="IPR011701">
    <property type="entry name" value="MFS"/>
</dbReference>
<comment type="similarity">
    <text evidence="7">Belongs to the major facilitator superfamily. Drug:H(+) antiporter-3 (DHA3) (TC 2.A.1.21) family.</text>
</comment>
<feature type="compositionally biased region" description="Low complexity" evidence="9">
    <location>
        <begin position="441"/>
        <end position="450"/>
    </location>
</feature>
<comment type="subcellular location">
    <subcellularLocation>
        <location evidence="1">Cell inner membrane</location>
        <topology evidence="1">Multi-pass membrane protein</topology>
    </subcellularLocation>
</comment>
<feature type="domain" description="Major facilitator superfamily (MFS) profile" evidence="11">
    <location>
        <begin position="18"/>
        <end position="411"/>
    </location>
</feature>
<feature type="compositionally biased region" description="Polar residues" evidence="9">
    <location>
        <begin position="451"/>
        <end position="461"/>
    </location>
</feature>
<feature type="transmembrane region" description="Helical" evidence="10">
    <location>
        <begin position="151"/>
        <end position="170"/>
    </location>
</feature>
<feature type="transmembrane region" description="Helical" evidence="10">
    <location>
        <begin position="112"/>
        <end position="139"/>
    </location>
</feature>
<evidence type="ECO:0000256" key="3">
    <source>
        <dbReference type="ARBA" id="ARBA00022475"/>
    </source>
</evidence>
<keyword evidence="5 10" id="KW-1133">Transmembrane helix</keyword>
<dbReference type="OrthoDB" id="5494559at2"/>
<feature type="transmembrane region" description="Helical" evidence="10">
    <location>
        <begin position="176"/>
        <end position="201"/>
    </location>
</feature>
<dbReference type="Proteomes" id="UP000292235">
    <property type="component" value="Chromosome"/>
</dbReference>
<feature type="transmembrane region" description="Helical" evidence="10">
    <location>
        <begin position="234"/>
        <end position="254"/>
    </location>
</feature>
<feature type="transmembrane region" description="Helical" evidence="10">
    <location>
        <begin position="21"/>
        <end position="40"/>
    </location>
</feature>
<feature type="transmembrane region" description="Helical" evidence="10">
    <location>
        <begin position="297"/>
        <end position="314"/>
    </location>
</feature>
<keyword evidence="2" id="KW-0813">Transport</keyword>
<keyword evidence="13" id="KW-1185">Reference proteome</keyword>
<evidence type="ECO:0000313" key="13">
    <source>
        <dbReference type="Proteomes" id="UP000292235"/>
    </source>
</evidence>
<protein>
    <recommendedName>
        <fullName evidence="8">Multidrug efflux pump Tap</fullName>
    </recommendedName>
</protein>
<feature type="transmembrane region" description="Helical" evidence="10">
    <location>
        <begin position="83"/>
        <end position="106"/>
    </location>
</feature>
<dbReference type="Gene3D" id="1.20.1250.20">
    <property type="entry name" value="MFS general substrate transporter like domains"/>
    <property type="match status" value="1"/>
</dbReference>
<sequence>MKLRDAVIDIGPLRISREFRLVFTARLISIFGLGFALVALPLQVYSATQSSVLVAVVSAVNGVSIFGGTLVGGVLADRYSRRALIVSGRAAAALAFSGLALNALWAQSGGGSASFAVICVCAALNGFVGTFSTVALQAVVPGLLPRERLPAAGALLALTGQLGSIAAPALSGAIVAVWGFAAVFGITAAVSALATGLVLLLPPLPPAGGDAAEGRGMAGAAVEGMRFAARHRTVGPLLLLGFVQLLFATPYVLIPEFTDTVLHAGETAAGLLYSASACGAVLASLSSGWTRRARRSGALLLTAVACCGLAAAGFGAAPHLALAAAALAALGFAEIVEEILRFALLQSHTPDALRGRVNSVWTAQNTVGGGLGALMLGALAPLIGAGAAVMAGGAVTVALVAVLAAAFPGLRAAVASGAGGPDSGADAEAAGGGNDARRPAVDAADPADPAQQSSDGQGLRS</sequence>
<feature type="transmembrane region" description="Helical" evidence="10">
    <location>
        <begin position="320"/>
        <end position="340"/>
    </location>
</feature>
<dbReference type="Pfam" id="PF07690">
    <property type="entry name" value="MFS_1"/>
    <property type="match status" value="1"/>
</dbReference>
<feature type="transmembrane region" description="Helical" evidence="10">
    <location>
        <begin position="385"/>
        <end position="407"/>
    </location>
</feature>
<dbReference type="CDD" id="cd06173">
    <property type="entry name" value="MFS_MefA_like"/>
    <property type="match status" value="1"/>
</dbReference>
<evidence type="ECO:0000256" key="1">
    <source>
        <dbReference type="ARBA" id="ARBA00004429"/>
    </source>
</evidence>
<dbReference type="InterPro" id="IPR020846">
    <property type="entry name" value="MFS_dom"/>
</dbReference>
<evidence type="ECO:0000256" key="5">
    <source>
        <dbReference type="ARBA" id="ARBA00022989"/>
    </source>
</evidence>
<dbReference type="GO" id="GO:0022857">
    <property type="term" value="F:transmembrane transporter activity"/>
    <property type="evidence" value="ECO:0007669"/>
    <property type="project" value="InterPro"/>
</dbReference>
<evidence type="ECO:0000256" key="9">
    <source>
        <dbReference type="SAM" id="MobiDB-lite"/>
    </source>
</evidence>
<feature type="transmembrane region" description="Helical" evidence="10">
    <location>
        <begin position="260"/>
        <end position="285"/>
    </location>
</feature>
<dbReference type="InterPro" id="IPR036259">
    <property type="entry name" value="MFS_trans_sf"/>
</dbReference>
<gene>
    <name evidence="12" type="primary">entS1</name>
    <name evidence="12" type="ORF">EKD16_14310</name>
</gene>
<dbReference type="EMBL" id="CP036455">
    <property type="protein sequence ID" value="QBI54643.1"/>
    <property type="molecule type" value="Genomic_DNA"/>
</dbReference>
<evidence type="ECO:0000256" key="8">
    <source>
        <dbReference type="ARBA" id="ARBA00040914"/>
    </source>
</evidence>
<reference evidence="12 13" key="1">
    <citation type="submission" date="2019-02" db="EMBL/GenBank/DDBJ databases">
        <authorList>
            <person name="Khodamoradi S."/>
            <person name="Hahnke R.L."/>
            <person name="Kaempfer P."/>
            <person name="Schumann P."/>
            <person name="Rohde M."/>
            <person name="Steinert M."/>
            <person name="Luzhetskyy A."/>
            <person name="Wink J."/>
            <person name="Ruckert C."/>
        </authorList>
    </citation>
    <scope>NUCLEOTIDE SEQUENCE [LARGE SCALE GENOMIC DNA]</scope>
    <source>
        <strain evidence="12 13">M2</strain>
    </source>
</reference>
<keyword evidence="6 10" id="KW-0472">Membrane</keyword>
<dbReference type="NCBIfam" id="NF007792">
    <property type="entry name" value="PRK10489.1"/>
    <property type="match status" value="1"/>
</dbReference>
<evidence type="ECO:0000259" key="11">
    <source>
        <dbReference type="PROSITE" id="PS50850"/>
    </source>
</evidence>
<evidence type="ECO:0000256" key="10">
    <source>
        <dbReference type="SAM" id="Phobius"/>
    </source>
</evidence>
<keyword evidence="3" id="KW-1003">Cell membrane</keyword>
<dbReference type="AlphaFoldDB" id="A0A4P6Q2B0"/>
<feature type="transmembrane region" description="Helical" evidence="10">
    <location>
        <begin position="52"/>
        <end position="76"/>
    </location>
</feature>
<accession>A0A4P6Q2B0</accession>
<feature type="transmembrane region" description="Helical" evidence="10">
    <location>
        <begin position="360"/>
        <end position="379"/>
    </location>
</feature>
<dbReference type="GO" id="GO:0005886">
    <property type="term" value="C:plasma membrane"/>
    <property type="evidence" value="ECO:0007669"/>
    <property type="project" value="UniProtKB-SubCell"/>
</dbReference>
<feature type="region of interest" description="Disordered" evidence="9">
    <location>
        <begin position="418"/>
        <end position="461"/>
    </location>
</feature>
<dbReference type="PANTHER" id="PTHR23513:SF9">
    <property type="entry name" value="ENTEROBACTIN EXPORTER ENTS"/>
    <property type="match status" value="1"/>
</dbReference>
<evidence type="ECO:0000256" key="4">
    <source>
        <dbReference type="ARBA" id="ARBA00022692"/>
    </source>
</evidence>
<dbReference type="PROSITE" id="PS50850">
    <property type="entry name" value="MFS"/>
    <property type="match status" value="1"/>
</dbReference>
<evidence type="ECO:0000256" key="7">
    <source>
        <dbReference type="ARBA" id="ARBA00038075"/>
    </source>
</evidence>
<name>A0A4P6Q2B0_9ACTN</name>
<dbReference type="PANTHER" id="PTHR23513">
    <property type="entry name" value="INTEGRAL MEMBRANE EFFLUX PROTEIN-RELATED"/>
    <property type="match status" value="1"/>
</dbReference>
<evidence type="ECO:0000313" key="12">
    <source>
        <dbReference type="EMBL" id="QBI54643.1"/>
    </source>
</evidence>
<dbReference type="SUPFAM" id="SSF103473">
    <property type="entry name" value="MFS general substrate transporter"/>
    <property type="match status" value="1"/>
</dbReference>